<organism evidence="3 5">
    <name type="scientific">Shewanella psychromarinicola</name>
    <dbReference type="NCBI Taxonomy" id="2487742"/>
    <lineage>
        <taxon>Bacteria</taxon>
        <taxon>Pseudomonadati</taxon>
        <taxon>Pseudomonadota</taxon>
        <taxon>Gammaproteobacteria</taxon>
        <taxon>Alteromonadales</taxon>
        <taxon>Shewanellaceae</taxon>
        <taxon>Shewanella</taxon>
    </lineage>
</organism>
<dbReference type="Proteomes" id="UP000273778">
    <property type="component" value="Chromosome"/>
</dbReference>
<protein>
    <recommendedName>
        <fullName evidence="6">Secreted protein</fullName>
    </recommendedName>
</protein>
<evidence type="ECO:0000256" key="1">
    <source>
        <dbReference type="SAM" id="SignalP"/>
    </source>
</evidence>
<sequence>MPTLIRLSGYFSGVLLCGSAMLVNPAYAANSLQQQQFFEAISDLCGKAFAGKVTAGGGKGDGFSGKSLVMHVRECTDHQLRIPFHVGDDHSRTWVITQTDTGLRLKHDHRHQDGSEDKVTMYGGDTRDTGTANMQTFPVDDESIANFKQHGLTQSVTNEWQMMIEAHTFTYRLSRENRDFKVEFDLTKPVALPPKPWGYK</sequence>
<dbReference type="OrthoDB" id="1524207at2"/>
<proteinExistence type="predicted"/>
<feature type="chain" id="PRO_5018061220" description="Secreted protein" evidence="1">
    <location>
        <begin position="29"/>
        <end position="200"/>
    </location>
</feature>
<dbReference type="AlphaFoldDB" id="A0A3N4EBV8"/>
<reference evidence="5" key="2">
    <citation type="submission" date="2018-11" db="EMBL/GenBank/DDBJ databases">
        <title>Shewanella sp. R106.</title>
        <authorList>
            <person name="Hwang Y.J."/>
            <person name="Hwang C.Y."/>
        </authorList>
    </citation>
    <scope>NUCLEOTIDE SEQUENCE [LARGE SCALE GENOMIC DNA]</scope>
    <source>
        <strain evidence="5">R106</strain>
    </source>
</reference>
<keyword evidence="4" id="KW-1185">Reference proteome</keyword>
<name>A0A3N4EBV8_9GAMM</name>
<evidence type="ECO:0000313" key="5">
    <source>
        <dbReference type="Proteomes" id="UP000278855"/>
    </source>
</evidence>
<dbReference type="Proteomes" id="UP000278855">
    <property type="component" value="Unassembled WGS sequence"/>
</dbReference>
<evidence type="ECO:0000313" key="3">
    <source>
        <dbReference type="EMBL" id="RPA31471.1"/>
    </source>
</evidence>
<dbReference type="EMBL" id="CP034073">
    <property type="protein sequence ID" value="AZG33891.1"/>
    <property type="molecule type" value="Genomic_DNA"/>
</dbReference>
<dbReference type="EMBL" id="RKKB01000005">
    <property type="protein sequence ID" value="RPA31471.1"/>
    <property type="molecule type" value="Genomic_DNA"/>
</dbReference>
<keyword evidence="1" id="KW-0732">Signal</keyword>
<dbReference type="KEGG" id="spsr:EGC80_02420"/>
<reference evidence="3" key="3">
    <citation type="submission" date="2018-11" db="EMBL/GenBank/DDBJ databases">
        <authorList>
            <person name="Hwang Y.J."/>
            <person name="Hwang C.Y."/>
        </authorList>
    </citation>
    <scope>NUCLEOTIDE SEQUENCE</scope>
    <source>
        <strain evidence="3">R106</strain>
    </source>
</reference>
<accession>A0A3N4EBV8</accession>
<evidence type="ECO:0000313" key="4">
    <source>
        <dbReference type="Proteomes" id="UP000273778"/>
    </source>
</evidence>
<reference evidence="2 4" key="1">
    <citation type="submission" date="2018-11" db="EMBL/GenBank/DDBJ databases">
        <title>Shewanella sp. M2.</title>
        <authorList>
            <person name="Hwang Y.J."/>
            <person name="Hwang C.Y."/>
        </authorList>
    </citation>
    <scope>NUCLEOTIDE SEQUENCE [LARGE SCALE GENOMIC DNA]</scope>
    <source>
        <strain evidence="2 4">M2</strain>
    </source>
</reference>
<evidence type="ECO:0008006" key="6">
    <source>
        <dbReference type="Google" id="ProtNLM"/>
    </source>
</evidence>
<evidence type="ECO:0000313" key="2">
    <source>
        <dbReference type="EMBL" id="AZG33891.1"/>
    </source>
</evidence>
<gene>
    <name evidence="3" type="ORF">EGC77_13850</name>
    <name evidence="2" type="ORF">EGC80_02420</name>
</gene>
<feature type="signal peptide" evidence="1">
    <location>
        <begin position="1"/>
        <end position="28"/>
    </location>
</feature>